<dbReference type="CDD" id="cd06261">
    <property type="entry name" value="TM_PBP2"/>
    <property type="match status" value="1"/>
</dbReference>
<dbReference type="PANTHER" id="PTHR30450">
    <property type="entry name" value="ABC TRANSPORTER PERMEASE"/>
    <property type="match status" value="1"/>
</dbReference>
<feature type="domain" description="ABC transmembrane type-1" evidence="9">
    <location>
        <begin position="16"/>
        <end position="210"/>
    </location>
</feature>
<dbReference type="Proteomes" id="UP000076603">
    <property type="component" value="Unassembled WGS sequence"/>
</dbReference>
<keyword evidence="4" id="KW-1003">Cell membrane</keyword>
<dbReference type="AlphaFoldDB" id="A0A161XBF3"/>
<dbReference type="OrthoDB" id="9793490at2"/>
<dbReference type="EMBL" id="LWAE01000003">
    <property type="protein sequence ID" value="KZL91606.1"/>
    <property type="molecule type" value="Genomic_DNA"/>
</dbReference>
<dbReference type="PATRIC" id="fig|1121326.3.peg.3401"/>
<evidence type="ECO:0000256" key="1">
    <source>
        <dbReference type="ARBA" id="ARBA00004651"/>
    </source>
</evidence>
<keyword evidence="5 8" id="KW-0812">Transmembrane</keyword>
<dbReference type="PROSITE" id="PS50928">
    <property type="entry name" value="ABC_TM1"/>
    <property type="match status" value="1"/>
</dbReference>
<dbReference type="InterPro" id="IPR000515">
    <property type="entry name" value="MetI-like"/>
</dbReference>
<sequence>MDSTLDILGRELGKSFIDSIQMIGIAMILSIVIGGIIGLVLYLTSNELFYKNKIINNIAGIVINIIRSLPFVILLVLLIPITKIIVGTSIGPKAAAVPLSIASIAFFARLAEGSFSEVDKGVLEAAIASGAKMSLILKDVLIVEALPGLIRSVTVSLVSLVGYSAMAGIVGGGGIGDLAIRYGYYRYETGVMISTVVILIVLVQVIQFVGDRLSLVFYKK</sequence>
<dbReference type="InterPro" id="IPR051322">
    <property type="entry name" value="AA_ABC_Transporter_Permease"/>
</dbReference>
<feature type="transmembrane region" description="Helical" evidence="8">
    <location>
        <begin position="20"/>
        <end position="43"/>
    </location>
</feature>
<feature type="transmembrane region" description="Helical" evidence="8">
    <location>
        <begin position="160"/>
        <end position="184"/>
    </location>
</feature>
<evidence type="ECO:0000256" key="4">
    <source>
        <dbReference type="ARBA" id="ARBA00022475"/>
    </source>
</evidence>
<comment type="caution">
    <text evidence="10">The sequence shown here is derived from an EMBL/GenBank/DDBJ whole genome shotgun (WGS) entry which is preliminary data.</text>
</comment>
<keyword evidence="3 8" id="KW-0813">Transport</keyword>
<keyword evidence="6 8" id="KW-1133">Transmembrane helix</keyword>
<dbReference type="PANTHER" id="PTHR30450:SF1">
    <property type="entry name" value="D-METHIONINE TRANSPORT SYSTEM PERMEASE PROTEIN METI-RELATED"/>
    <property type="match status" value="1"/>
</dbReference>
<evidence type="ECO:0000259" key="9">
    <source>
        <dbReference type="PROSITE" id="PS50928"/>
    </source>
</evidence>
<feature type="transmembrane region" description="Helical" evidence="8">
    <location>
        <begin position="55"/>
        <end position="82"/>
    </location>
</feature>
<gene>
    <name evidence="10" type="primary">metP_1</name>
    <name evidence="10" type="ORF">CLMAG_33650</name>
</gene>
<evidence type="ECO:0000256" key="8">
    <source>
        <dbReference type="RuleBase" id="RU363032"/>
    </source>
</evidence>
<dbReference type="STRING" id="1121326.CLMAG_33650"/>
<dbReference type="Pfam" id="PF00528">
    <property type="entry name" value="BPD_transp_1"/>
    <property type="match status" value="1"/>
</dbReference>
<reference evidence="10 11" key="1">
    <citation type="submission" date="2016-04" db="EMBL/GenBank/DDBJ databases">
        <title>Genome sequence of Clostridium magnum DSM 2767.</title>
        <authorList>
            <person name="Poehlein A."/>
            <person name="Uhlig R."/>
            <person name="Fischer R."/>
            <person name="Bahl H."/>
            <person name="Daniel R."/>
        </authorList>
    </citation>
    <scope>NUCLEOTIDE SEQUENCE [LARGE SCALE GENOMIC DNA]</scope>
    <source>
        <strain evidence="10 11">DSM 2767</strain>
    </source>
</reference>
<dbReference type="RefSeq" id="WP_066624589.1">
    <property type="nucleotide sequence ID" value="NZ_FQXL01000005.1"/>
</dbReference>
<evidence type="ECO:0000256" key="7">
    <source>
        <dbReference type="ARBA" id="ARBA00023136"/>
    </source>
</evidence>
<protein>
    <submittedName>
        <fullName evidence="10">Methionine import system permease protein MetP</fullName>
    </submittedName>
</protein>
<dbReference type="InterPro" id="IPR035906">
    <property type="entry name" value="MetI-like_sf"/>
</dbReference>
<dbReference type="Gene3D" id="1.10.3720.10">
    <property type="entry name" value="MetI-like"/>
    <property type="match status" value="1"/>
</dbReference>
<comment type="similarity">
    <text evidence="2">Belongs to the binding-protein-dependent transport system permease family. CysTW subfamily.</text>
</comment>
<evidence type="ECO:0000256" key="2">
    <source>
        <dbReference type="ARBA" id="ARBA00007069"/>
    </source>
</evidence>
<comment type="subcellular location">
    <subcellularLocation>
        <location evidence="1 8">Cell membrane</location>
        <topology evidence="1 8">Multi-pass membrane protein</topology>
    </subcellularLocation>
</comment>
<dbReference type="SUPFAM" id="SSF161098">
    <property type="entry name" value="MetI-like"/>
    <property type="match status" value="1"/>
</dbReference>
<dbReference type="GO" id="GO:0005886">
    <property type="term" value="C:plasma membrane"/>
    <property type="evidence" value="ECO:0007669"/>
    <property type="project" value="UniProtKB-SubCell"/>
</dbReference>
<evidence type="ECO:0000256" key="6">
    <source>
        <dbReference type="ARBA" id="ARBA00022989"/>
    </source>
</evidence>
<organism evidence="10 11">
    <name type="scientific">Clostridium magnum DSM 2767</name>
    <dbReference type="NCBI Taxonomy" id="1121326"/>
    <lineage>
        <taxon>Bacteria</taxon>
        <taxon>Bacillati</taxon>
        <taxon>Bacillota</taxon>
        <taxon>Clostridia</taxon>
        <taxon>Eubacteriales</taxon>
        <taxon>Clostridiaceae</taxon>
        <taxon>Clostridium</taxon>
    </lineage>
</organism>
<evidence type="ECO:0000313" key="10">
    <source>
        <dbReference type="EMBL" id="KZL91606.1"/>
    </source>
</evidence>
<keyword evidence="7 8" id="KW-0472">Membrane</keyword>
<proteinExistence type="inferred from homology"/>
<keyword evidence="11" id="KW-1185">Reference proteome</keyword>
<dbReference type="GO" id="GO:0048473">
    <property type="term" value="P:D-methionine transmembrane transport"/>
    <property type="evidence" value="ECO:0007669"/>
    <property type="project" value="TreeGrafter"/>
</dbReference>
<dbReference type="FunFam" id="1.10.3720.10:FF:000002">
    <property type="entry name" value="D-methionine ABC transporter permease MetI"/>
    <property type="match status" value="1"/>
</dbReference>
<accession>A0A161XBF3</accession>
<evidence type="ECO:0000256" key="5">
    <source>
        <dbReference type="ARBA" id="ARBA00022692"/>
    </source>
</evidence>
<evidence type="ECO:0000313" key="11">
    <source>
        <dbReference type="Proteomes" id="UP000076603"/>
    </source>
</evidence>
<name>A0A161XBF3_9CLOT</name>
<feature type="transmembrane region" description="Helical" evidence="8">
    <location>
        <begin position="190"/>
        <end position="210"/>
    </location>
</feature>
<evidence type="ECO:0000256" key="3">
    <source>
        <dbReference type="ARBA" id="ARBA00022448"/>
    </source>
</evidence>